<evidence type="ECO:0000313" key="5">
    <source>
        <dbReference type="Proteomes" id="UP000076925"/>
    </source>
</evidence>
<comment type="similarity">
    <text evidence="1">Belongs to the thioredoxin family.</text>
</comment>
<dbReference type="PANTHER" id="PTHR45663">
    <property type="entry name" value="GEO12009P1"/>
    <property type="match status" value="1"/>
</dbReference>
<sequence>MQENFSVDGTFFTGRAAFEWLMQESNRLIIVKFVAPYCPSCETLKPVLHKIAVDNTGSLHLVELDMTEEPELAITFGVRSAPTGVLLKKQQTLAQIVGLKPKKQYAEMIQSAL</sequence>
<evidence type="ECO:0000259" key="3">
    <source>
        <dbReference type="PROSITE" id="PS51352"/>
    </source>
</evidence>
<accession>A0A139XG40</accession>
<dbReference type="Gene3D" id="3.40.30.10">
    <property type="entry name" value="Glutaredoxin"/>
    <property type="match status" value="1"/>
</dbReference>
<gene>
    <name evidence="4" type="ORF">WA1_00335</name>
</gene>
<organism evidence="4 5">
    <name type="scientific">Scytonema hofmannii PCC 7110</name>
    <dbReference type="NCBI Taxonomy" id="128403"/>
    <lineage>
        <taxon>Bacteria</taxon>
        <taxon>Bacillati</taxon>
        <taxon>Cyanobacteriota</taxon>
        <taxon>Cyanophyceae</taxon>
        <taxon>Nostocales</taxon>
        <taxon>Scytonemataceae</taxon>
        <taxon>Scytonema</taxon>
    </lineage>
</organism>
<evidence type="ECO:0000313" key="4">
    <source>
        <dbReference type="EMBL" id="KYC43656.1"/>
    </source>
</evidence>
<keyword evidence="5" id="KW-1185">Reference proteome</keyword>
<proteinExistence type="inferred from homology"/>
<evidence type="ECO:0000256" key="2">
    <source>
        <dbReference type="ARBA" id="ARBA00023284"/>
    </source>
</evidence>
<dbReference type="Pfam" id="PF00085">
    <property type="entry name" value="Thioredoxin"/>
    <property type="match status" value="1"/>
</dbReference>
<feature type="domain" description="Thioredoxin" evidence="3">
    <location>
        <begin position="1"/>
        <end position="113"/>
    </location>
</feature>
<dbReference type="Proteomes" id="UP000076925">
    <property type="component" value="Unassembled WGS sequence"/>
</dbReference>
<dbReference type="STRING" id="128403.WA1_00335"/>
<keyword evidence="2" id="KW-0676">Redox-active center</keyword>
<reference evidence="4 5" key="1">
    <citation type="journal article" date="2013" name="Genome Biol. Evol.">
        <title>Genomes of Stigonematalean cyanobacteria (subsection V) and the evolution of oxygenic photosynthesis from prokaryotes to plastids.</title>
        <authorList>
            <person name="Dagan T."/>
            <person name="Roettger M."/>
            <person name="Stucken K."/>
            <person name="Landan G."/>
            <person name="Koch R."/>
            <person name="Major P."/>
            <person name="Gould S.B."/>
            <person name="Goremykin V.V."/>
            <person name="Rippka R."/>
            <person name="Tandeau de Marsac N."/>
            <person name="Gugger M."/>
            <person name="Lockhart P.J."/>
            <person name="Allen J.F."/>
            <person name="Brune I."/>
            <person name="Maus I."/>
            <person name="Puhler A."/>
            <person name="Martin W.F."/>
        </authorList>
    </citation>
    <scope>NUCLEOTIDE SEQUENCE [LARGE SCALE GENOMIC DNA]</scope>
    <source>
        <strain evidence="4 5">PCC 7110</strain>
    </source>
</reference>
<evidence type="ECO:0000256" key="1">
    <source>
        <dbReference type="ARBA" id="ARBA00008987"/>
    </source>
</evidence>
<comment type="caution">
    <text evidence="4">The sequence shown here is derived from an EMBL/GenBank/DDBJ whole genome shotgun (WGS) entry which is preliminary data.</text>
</comment>
<name>A0A139XG40_9CYAN</name>
<dbReference type="PROSITE" id="PS51352">
    <property type="entry name" value="THIOREDOXIN_2"/>
    <property type="match status" value="1"/>
</dbReference>
<dbReference type="EMBL" id="ANNX02000012">
    <property type="protein sequence ID" value="KYC43656.1"/>
    <property type="molecule type" value="Genomic_DNA"/>
</dbReference>
<dbReference type="GO" id="GO:0015035">
    <property type="term" value="F:protein-disulfide reductase activity"/>
    <property type="evidence" value="ECO:0007669"/>
    <property type="project" value="TreeGrafter"/>
</dbReference>
<dbReference type="InterPro" id="IPR013766">
    <property type="entry name" value="Thioredoxin_domain"/>
</dbReference>
<dbReference type="GO" id="GO:0005737">
    <property type="term" value="C:cytoplasm"/>
    <property type="evidence" value="ECO:0007669"/>
    <property type="project" value="TreeGrafter"/>
</dbReference>
<dbReference type="RefSeq" id="WP_026134521.1">
    <property type="nucleotide sequence ID" value="NZ_KQ976354.1"/>
</dbReference>
<protein>
    <submittedName>
        <fullName evidence="4">Thioredoxin</fullName>
    </submittedName>
</protein>
<dbReference type="InterPro" id="IPR036249">
    <property type="entry name" value="Thioredoxin-like_sf"/>
</dbReference>
<dbReference type="SUPFAM" id="SSF52833">
    <property type="entry name" value="Thioredoxin-like"/>
    <property type="match status" value="1"/>
</dbReference>
<dbReference type="PANTHER" id="PTHR45663:SF11">
    <property type="entry name" value="GEO12009P1"/>
    <property type="match status" value="1"/>
</dbReference>
<dbReference type="AlphaFoldDB" id="A0A139XG40"/>